<evidence type="ECO:0000313" key="2">
    <source>
        <dbReference type="Proteomes" id="UP001161409"/>
    </source>
</evidence>
<keyword evidence="2" id="KW-1185">Reference proteome</keyword>
<reference evidence="1" key="2">
    <citation type="submission" date="2023-01" db="EMBL/GenBank/DDBJ databases">
        <title>Draft genome sequence of Sneathiella chinensis strain NBRC 103408.</title>
        <authorList>
            <person name="Sun Q."/>
            <person name="Mori K."/>
        </authorList>
    </citation>
    <scope>NUCLEOTIDE SEQUENCE</scope>
    <source>
        <strain evidence="1">NBRC 103408</strain>
    </source>
</reference>
<protein>
    <submittedName>
        <fullName evidence="1">Uncharacterized protein</fullName>
    </submittedName>
</protein>
<organism evidence="1 2">
    <name type="scientific">Sneathiella chinensis</name>
    <dbReference type="NCBI Taxonomy" id="349750"/>
    <lineage>
        <taxon>Bacteria</taxon>
        <taxon>Pseudomonadati</taxon>
        <taxon>Pseudomonadota</taxon>
        <taxon>Alphaproteobacteria</taxon>
        <taxon>Sneathiellales</taxon>
        <taxon>Sneathiellaceae</taxon>
        <taxon>Sneathiella</taxon>
    </lineage>
</organism>
<name>A0ABQ5U126_9PROT</name>
<reference evidence="1" key="1">
    <citation type="journal article" date="2014" name="Int. J. Syst. Evol. Microbiol.">
        <title>Complete genome of a new Firmicutes species belonging to the dominant human colonic microbiota ('Ruminococcus bicirculans') reveals two chromosomes and a selective capacity to utilize plant glucans.</title>
        <authorList>
            <consortium name="NISC Comparative Sequencing Program"/>
            <person name="Wegmann U."/>
            <person name="Louis P."/>
            <person name="Goesmann A."/>
            <person name="Henrissat B."/>
            <person name="Duncan S.H."/>
            <person name="Flint H.J."/>
        </authorList>
    </citation>
    <scope>NUCLEOTIDE SEQUENCE</scope>
    <source>
        <strain evidence="1">NBRC 103408</strain>
    </source>
</reference>
<accession>A0ABQ5U126</accession>
<dbReference type="Proteomes" id="UP001161409">
    <property type="component" value="Unassembled WGS sequence"/>
</dbReference>
<sequence length="64" mass="7096">MIWGARLVVLQPARIGKGISISADVQWWQAIAVRGEGWLLRHPRCRQLVGNGKGRGQSRDVPGH</sequence>
<comment type="caution">
    <text evidence="1">The sequence shown here is derived from an EMBL/GenBank/DDBJ whole genome shotgun (WGS) entry which is preliminary data.</text>
</comment>
<evidence type="ECO:0000313" key="1">
    <source>
        <dbReference type="EMBL" id="GLQ05428.1"/>
    </source>
</evidence>
<dbReference type="EMBL" id="BSNF01000001">
    <property type="protein sequence ID" value="GLQ05428.1"/>
    <property type="molecule type" value="Genomic_DNA"/>
</dbReference>
<gene>
    <name evidence="1" type="ORF">GCM10007924_06490</name>
</gene>
<proteinExistence type="predicted"/>